<dbReference type="AlphaFoldDB" id="A0A381V2X6"/>
<evidence type="ECO:0000256" key="1">
    <source>
        <dbReference type="SAM" id="Phobius"/>
    </source>
</evidence>
<reference evidence="3" key="1">
    <citation type="submission" date="2018-05" db="EMBL/GenBank/DDBJ databases">
        <authorList>
            <person name="Lanie J.A."/>
            <person name="Ng W.-L."/>
            <person name="Kazmierczak K.M."/>
            <person name="Andrzejewski T.M."/>
            <person name="Davidsen T.M."/>
            <person name="Wayne K.J."/>
            <person name="Tettelin H."/>
            <person name="Glass J.I."/>
            <person name="Rusch D."/>
            <person name="Podicherti R."/>
            <person name="Tsui H.-C.T."/>
            <person name="Winkler M.E."/>
        </authorList>
    </citation>
    <scope>NUCLEOTIDE SEQUENCE</scope>
</reference>
<feature type="domain" description="Bacterial sugar transferase" evidence="2">
    <location>
        <begin position="36"/>
        <end position="220"/>
    </location>
</feature>
<accession>A0A381V2X6</accession>
<sequence>MFSLAKNLRQQAITSYKLKSKVKKNPLKKIFNAVLKRVFDILFSGFILVFFLSWMYPLFALIIKLQSSGPVIYKQLREGKDGVHFLCFKFRTMHLNGESDYSWTKVNDPRVTRFGVFLRRTSLDEFPQFLNVFLGSMSVVGPRPHPIKLNDLYRDRVEKFSLRHETRPGVTGLSQMKDYRGSITHYHQMNSRVKLDRFYIQKWTFLFDLKIILLTIPATIHWGLSSK</sequence>
<protein>
    <recommendedName>
        <fullName evidence="2">Bacterial sugar transferase domain-containing protein</fullName>
    </recommendedName>
</protein>
<keyword evidence="1" id="KW-0472">Membrane</keyword>
<dbReference type="EMBL" id="UINC01007713">
    <property type="protein sequence ID" value="SVA34730.1"/>
    <property type="molecule type" value="Genomic_DNA"/>
</dbReference>
<dbReference type="GO" id="GO:0016780">
    <property type="term" value="F:phosphotransferase activity, for other substituted phosphate groups"/>
    <property type="evidence" value="ECO:0007669"/>
    <property type="project" value="TreeGrafter"/>
</dbReference>
<keyword evidence="1" id="KW-1133">Transmembrane helix</keyword>
<dbReference type="PANTHER" id="PTHR30576">
    <property type="entry name" value="COLANIC BIOSYNTHESIS UDP-GLUCOSE LIPID CARRIER TRANSFERASE"/>
    <property type="match status" value="1"/>
</dbReference>
<organism evidence="3">
    <name type="scientific">marine metagenome</name>
    <dbReference type="NCBI Taxonomy" id="408172"/>
    <lineage>
        <taxon>unclassified sequences</taxon>
        <taxon>metagenomes</taxon>
        <taxon>ecological metagenomes</taxon>
    </lineage>
</organism>
<proteinExistence type="predicted"/>
<evidence type="ECO:0000259" key="2">
    <source>
        <dbReference type="Pfam" id="PF02397"/>
    </source>
</evidence>
<feature type="transmembrane region" description="Helical" evidence="1">
    <location>
        <begin position="41"/>
        <end position="63"/>
    </location>
</feature>
<gene>
    <name evidence="3" type="ORF">METZ01_LOCUS87584</name>
</gene>
<keyword evidence="1" id="KW-0812">Transmembrane</keyword>
<dbReference type="PANTHER" id="PTHR30576:SF0">
    <property type="entry name" value="UNDECAPRENYL-PHOSPHATE N-ACETYLGALACTOSAMINYL 1-PHOSPHATE TRANSFERASE-RELATED"/>
    <property type="match status" value="1"/>
</dbReference>
<dbReference type="Pfam" id="PF02397">
    <property type="entry name" value="Bac_transf"/>
    <property type="match status" value="1"/>
</dbReference>
<dbReference type="InterPro" id="IPR003362">
    <property type="entry name" value="Bact_transf"/>
</dbReference>
<name>A0A381V2X6_9ZZZZ</name>
<evidence type="ECO:0000313" key="3">
    <source>
        <dbReference type="EMBL" id="SVA34730.1"/>
    </source>
</evidence>